<protein>
    <submittedName>
        <fullName evidence="1">Uncharacterized protein</fullName>
    </submittedName>
</protein>
<dbReference type="EMBL" id="LHZX01000307">
    <property type="protein sequence ID" value="KXV68487.1"/>
    <property type="molecule type" value="Genomic_DNA"/>
</dbReference>
<comment type="caution">
    <text evidence="1">The sequence shown here is derived from an EMBL/GenBank/DDBJ whole genome shotgun (WGS) entry which is preliminary data.</text>
</comment>
<evidence type="ECO:0000313" key="2">
    <source>
        <dbReference type="Proteomes" id="UP000075377"/>
    </source>
</evidence>
<evidence type="ECO:0000313" key="1">
    <source>
        <dbReference type="EMBL" id="KXV68487.1"/>
    </source>
</evidence>
<reference evidence="1 2" key="1">
    <citation type="submission" date="2015-06" db="EMBL/GenBank/DDBJ databases">
        <title>Improved classification and identification of acetic acid bacteria using matrix-assisted laser desorption/ionization time-of-flight mass spectrometry; Gluconobacter nephelii and Gluconobacter uchimurae are later heterotypic synonyms of Gluconobacter japonicus and Gluconobacter oxydans, respectively.</title>
        <authorList>
            <person name="Li L."/>
            <person name="Cleenwerck I."/>
            <person name="De Vuyst L."/>
            <person name="Vandamme P."/>
        </authorList>
    </citation>
    <scope>NUCLEOTIDE SEQUENCE [LARGE SCALE GENOMIC DNA]</scope>
    <source>
        <strain evidence="1 2">LMG 1699</strain>
    </source>
</reference>
<dbReference type="PATRIC" id="fig|178901.14.peg.2743"/>
<sequence length="67" mass="7344">MSECLFPHSFCQTASYAALREERIEGLPSFSARTPVGLTAGLARRQLWSANVACVHVPAGHVYTRQP</sequence>
<dbReference type="OrthoDB" id="9945629at2"/>
<proteinExistence type="predicted"/>
<dbReference type="Proteomes" id="UP000075377">
    <property type="component" value="Unassembled WGS sequence"/>
</dbReference>
<gene>
    <name evidence="1" type="ORF">AD951_10860</name>
</gene>
<dbReference type="RefSeq" id="WP_061501873.1">
    <property type="nucleotide sequence ID" value="NZ_LHZX01000307.1"/>
</dbReference>
<organism evidence="1 2">
    <name type="scientific">Acetobacter malorum</name>
    <dbReference type="NCBI Taxonomy" id="178901"/>
    <lineage>
        <taxon>Bacteria</taxon>
        <taxon>Pseudomonadati</taxon>
        <taxon>Pseudomonadota</taxon>
        <taxon>Alphaproteobacteria</taxon>
        <taxon>Acetobacterales</taxon>
        <taxon>Acetobacteraceae</taxon>
        <taxon>Acetobacter</taxon>
    </lineage>
</organism>
<name>A0A149UKK7_9PROT</name>
<accession>A0A149UKK7</accession>
<dbReference type="AlphaFoldDB" id="A0A149UKK7"/>